<evidence type="ECO:0000313" key="12">
    <source>
        <dbReference type="Proteomes" id="UP001515480"/>
    </source>
</evidence>
<dbReference type="InterPro" id="IPR032880">
    <property type="entry name" value="CSC1/OSCA1-like_N"/>
</dbReference>
<dbReference type="Pfam" id="PF14703">
    <property type="entry name" value="PHM7_cyt"/>
    <property type="match status" value="1"/>
</dbReference>
<feature type="transmembrane region" description="Helical" evidence="7">
    <location>
        <begin position="442"/>
        <end position="469"/>
    </location>
</feature>
<comment type="subcellular location">
    <subcellularLocation>
        <location evidence="1">Membrane</location>
        <topology evidence="1">Multi-pass membrane protein</topology>
    </subcellularLocation>
</comment>
<dbReference type="InterPro" id="IPR045122">
    <property type="entry name" value="Csc1-like"/>
</dbReference>
<evidence type="ECO:0000256" key="5">
    <source>
        <dbReference type="ARBA" id="ARBA00022989"/>
    </source>
</evidence>
<dbReference type="AlphaFoldDB" id="A0AB34J7J1"/>
<evidence type="ECO:0000256" key="2">
    <source>
        <dbReference type="ARBA" id="ARBA00007779"/>
    </source>
</evidence>
<dbReference type="GO" id="GO:0005227">
    <property type="term" value="F:calcium-activated cation channel activity"/>
    <property type="evidence" value="ECO:0007669"/>
    <property type="project" value="InterPro"/>
</dbReference>
<comment type="similarity">
    <text evidence="2">Belongs to the CSC1 (TC 1.A.17) family.</text>
</comment>
<keyword evidence="4 7" id="KW-0812">Transmembrane</keyword>
<feature type="domain" description="CSC1/OSCA1-like 7TM region" evidence="8">
    <location>
        <begin position="399"/>
        <end position="672"/>
    </location>
</feature>
<dbReference type="Pfam" id="PF13967">
    <property type="entry name" value="RSN1_TM"/>
    <property type="match status" value="1"/>
</dbReference>
<sequence length="792" mass="88094">MITYSAARVANTSLESLTAARLAGCLHFPTMSSEENVTLATKFSRQDETLGWAVLVDFLLFLVVTLVYVVAQKYVHDFFYLNPLRRSRGPPVPSGAFGWVRVVLRITDADLIRHAGLDAYAFLVFIRAMLSVLVSFACTFGLFEVITNIACSFAVDDRFFPAGWSPRLSVGNVPKTDQEGGCSHGTLVVNMVGMLALTLYTVFFLHKAWMKVLAARHAFVSAARDASSRVVLVKTGPLSPVLTREHAMEMWGELYPGEVLDVLMVKDSGALHSLQEKHERLREQIELEVWTKPACCAKRGETLTPKQVQKKEKLLASKKELDEKLRLELQKYTAADNDSGRNYLVLFSSLRAANAAKQVVHTPEAWEVIAAPLPRDVRYNALQPSVSLIAAGTKQTCRAIYLAMLFLYLIPIAAISSLTNVAELEENVPFVRDILDFLGPQISAFLTAFLPTVATLVFFAILPTICLLLSRAEGWASGSVVMLHAFEKLLFFQFSWGFIGLAVGSTVFALVSIVESLADSPTRALTEIAGTLANMSNFFFSFLLIQAAFAIPFSEMKLGPCLIYRAKKTLAKRKADKTSTAVQLPPVKALDPKYHQWWGKVLFGFTVGCCYANIQLLTALSAIVYLSICYIVYSRQLLFFNTNEAEGCARHFFPAASRWVLIILFLSQFMLFVLHLTKESFATAVLCLACSVITYLAHSRFSRVYRKQLDVLPLLFSVRADDAIRKGTSTRETEEERAAFTILYGAQLGAALTEDGEQQGNKQLVHAFRELYAQKELVWPADLREELEVCMA</sequence>
<keyword evidence="12" id="KW-1185">Reference proteome</keyword>
<protein>
    <recommendedName>
        <fullName evidence="13">CSC1/OSCA1-like 7TM region domain-containing protein</fullName>
    </recommendedName>
</protein>
<evidence type="ECO:0000259" key="10">
    <source>
        <dbReference type="Pfam" id="PF14703"/>
    </source>
</evidence>
<keyword evidence="6 7" id="KW-0472">Membrane</keyword>
<dbReference type="Pfam" id="PF02714">
    <property type="entry name" value="RSN1_7TM"/>
    <property type="match status" value="1"/>
</dbReference>
<organism evidence="11 12">
    <name type="scientific">Prymnesium parvum</name>
    <name type="common">Toxic golden alga</name>
    <dbReference type="NCBI Taxonomy" id="97485"/>
    <lineage>
        <taxon>Eukaryota</taxon>
        <taxon>Haptista</taxon>
        <taxon>Haptophyta</taxon>
        <taxon>Prymnesiophyceae</taxon>
        <taxon>Prymnesiales</taxon>
        <taxon>Prymnesiaceae</taxon>
        <taxon>Prymnesium</taxon>
    </lineage>
</organism>
<feature type="domain" description="CSC1/OSCA1-like N-terminal transmembrane" evidence="9">
    <location>
        <begin position="51"/>
        <end position="207"/>
    </location>
</feature>
<keyword evidence="3" id="KW-0813">Transport</keyword>
<dbReference type="InterPro" id="IPR003864">
    <property type="entry name" value="CSC1/OSCA1-like_7TM"/>
</dbReference>
<feature type="transmembrane region" description="Helical" evidence="7">
    <location>
        <begin position="119"/>
        <end position="143"/>
    </location>
</feature>
<feature type="domain" description="CSC1/OSCA1-like cytosolic" evidence="10">
    <location>
        <begin position="229"/>
        <end position="377"/>
    </location>
</feature>
<evidence type="ECO:0000259" key="8">
    <source>
        <dbReference type="Pfam" id="PF02714"/>
    </source>
</evidence>
<feature type="transmembrane region" description="Helical" evidence="7">
    <location>
        <begin position="680"/>
        <end position="697"/>
    </location>
</feature>
<accession>A0AB34J7J1</accession>
<feature type="transmembrane region" description="Helical" evidence="7">
    <location>
        <begin position="399"/>
        <end position="422"/>
    </location>
</feature>
<evidence type="ECO:0000256" key="7">
    <source>
        <dbReference type="SAM" id="Phobius"/>
    </source>
</evidence>
<evidence type="ECO:0008006" key="13">
    <source>
        <dbReference type="Google" id="ProtNLM"/>
    </source>
</evidence>
<name>A0AB34J7J1_PRYPA</name>
<keyword evidence="5 7" id="KW-1133">Transmembrane helix</keyword>
<evidence type="ECO:0000259" key="9">
    <source>
        <dbReference type="Pfam" id="PF13967"/>
    </source>
</evidence>
<reference evidence="11 12" key="1">
    <citation type="journal article" date="2024" name="Science">
        <title>Giant polyketide synthase enzymes in the biosynthesis of giant marine polyether toxins.</title>
        <authorList>
            <person name="Fallon T.R."/>
            <person name="Shende V.V."/>
            <person name="Wierzbicki I.H."/>
            <person name="Pendleton A.L."/>
            <person name="Watervoot N.F."/>
            <person name="Auber R.P."/>
            <person name="Gonzalez D.J."/>
            <person name="Wisecaver J.H."/>
            <person name="Moore B.S."/>
        </authorList>
    </citation>
    <scope>NUCLEOTIDE SEQUENCE [LARGE SCALE GENOMIC DNA]</scope>
    <source>
        <strain evidence="11 12">12B1</strain>
    </source>
</reference>
<dbReference type="EMBL" id="JBGBPQ010000011">
    <property type="protein sequence ID" value="KAL1515262.1"/>
    <property type="molecule type" value="Genomic_DNA"/>
</dbReference>
<evidence type="ECO:0000256" key="4">
    <source>
        <dbReference type="ARBA" id="ARBA00022692"/>
    </source>
</evidence>
<dbReference type="InterPro" id="IPR027815">
    <property type="entry name" value="CSC1/OSCA1-like_cyt"/>
</dbReference>
<feature type="transmembrane region" description="Helical" evidence="7">
    <location>
        <begin position="50"/>
        <end position="71"/>
    </location>
</feature>
<dbReference type="GO" id="GO:0005886">
    <property type="term" value="C:plasma membrane"/>
    <property type="evidence" value="ECO:0007669"/>
    <property type="project" value="TreeGrafter"/>
</dbReference>
<feature type="transmembrane region" description="Helical" evidence="7">
    <location>
        <begin position="620"/>
        <end position="640"/>
    </location>
</feature>
<dbReference type="Proteomes" id="UP001515480">
    <property type="component" value="Unassembled WGS sequence"/>
</dbReference>
<feature type="transmembrane region" description="Helical" evidence="7">
    <location>
        <begin position="652"/>
        <end position="674"/>
    </location>
</feature>
<evidence type="ECO:0000256" key="3">
    <source>
        <dbReference type="ARBA" id="ARBA00022448"/>
    </source>
</evidence>
<evidence type="ECO:0000256" key="1">
    <source>
        <dbReference type="ARBA" id="ARBA00004141"/>
    </source>
</evidence>
<feature type="transmembrane region" description="Helical" evidence="7">
    <location>
        <begin position="187"/>
        <end position="206"/>
    </location>
</feature>
<dbReference type="PANTHER" id="PTHR13018:SF139">
    <property type="entry name" value="PHOSPHATE METABOLISM PROTEIN 7"/>
    <property type="match status" value="1"/>
</dbReference>
<comment type="caution">
    <text evidence="11">The sequence shown here is derived from an EMBL/GenBank/DDBJ whole genome shotgun (WGS) entry which is preliminary data.</text>
</comment>
<feature type="transmembrane region" description="Helical" evidence="7">
    <location>
        <begin position="490"/>
        <end position="518"/>
    </location>
</feature>
<evidence type="ECO:0000313" key="11">
    <source>
        <dbReference type="EMBL" id="KAL1515262.1"/>
    </source>
</evidence>
<gene>
    <name evidence="11" type="ORF">AB1Y20_001895</name>
</gene>
<evidence type="ECO:0000256" key="6">
    <source>
        <dbReference type="ARBA" id="ARBA00023136"/>
    </source>
</evidence>
<proteinExistence type="inferred from homology"/>
<dbReference type="PANTHER" id="PTHR13018">
    <property type="entry name" value="PROBABLE MEMBRANE PROTEIN DUF221-RELATED"/>
    <property type="match status" value="1"/>
</dbReference>